<dbReference type="KEGG" id="vg:80399672"/>
<proteinExistence type="predicted"/>
<keyword evidence="3" id="KW-1185">Reference proteome</keyword>
<accession>A0A8S5KXR5</accession>
<organism evidence="2 3">
    <name type="scientific">ssRNA phage ESE015</name>
    <dbReference type="NCBI Taxonomy" id="2785998"/>
    <lineage>
        <taxon>Viruses</taxon>
        <taxon>Riboviria</taxon>
        <taxon>Orthornavirae</taxon>
        <taxon>Lenarviricota</taxon>
        <taxon>Leviviricetes</taxon>
        <taxon>Timlovirales</taxon>
        <taxon>Steitzviridae</taxon>
        <taxon>Hodnevirus</taxon>
        <taxon>Hodnevirus defluviicola</taxon>
    </lineage>
</organism>
<gene>
    <name evidence="2" type="primary">ESE015_2</name>
</gene>
<protein>
    <submittedName>
        <fullName evidence="2">Coat protein</fullName>
    </submittedName>
</protein>
<name>A0A8S5KXR5_9VIRU</name>
<reference evidence="2" key="1">
    <citation type="submission" date="2020-09" db="EMBL/GenBank/DDBJ databases">
        <title>Leviviricetes taxonomy.</title>
        <authorList>
            <person name="Stockdale S.R."/>
            <person name="Callanan J."/>
            <person name="Adriaenssens E.M."/>
            <person name="Kuhn J.H."/>
            <person name="Rumnieks J."/>
            <person name="Shkoporov A."/>
            <person name="Draper L.A."/>
            <person name="Ross P."/>
            <person name="Hill C."/>
        </authorList>
    </citation>
    <scope>NUCLEOTIDE SEQUENCE</scope>
</reference>
<dbReference type="EMBL" id="BK013370">
    <property type="protein sequence ID" value="DAD49887.1"/>
    <property type="molecule type" value="Genomic_RNA"/>
</dbReference>
<feature type="region of interest" description="Disordered" evidence="1">
    <location>
        <begin position="22"/>
        <end position="45"/>
    </location>
</feature>
<keyword evidence="2" id="KW-0946">Virion</keyword>
<sequence>MALADPQSVTVAGNTVSLPRVGSGDGTGVFRSEDGGTQFRVSHSRARRNRTLIRLDSSKLSADPLMPTTNVPVSMSIQLVVDRPIQGFTQAELKEAVLAFAGWLTASSAANTIKVLGGES</sequence>
<dbReference type="RefSeq" id="YP_010770372.1">
    <property type="nucleotide sequence ID" value="NC_074248.1"/>
</dbReference>
<evidence type="ECO:0000313" key="2">
    <source>
        <dbReference type="EMBL" id="DAD49887.1"/>
    </source>
</evidence>
<evidence type="ECO:0000256" key="1">
    <source>
        <dbReference type="SAM" id="MobiDB-lite"/>
    </source>
</evidence>
<dbReference type="GeneID" id="80399672"/>
<dbReference type="GO" id="GO:0019028">
    <property type="term" value="C:viral capsid"/>
    <property type="evidence" value="ECO:0007669"/>
    <property type="project" value="UniProtKB-KW"/>
</dbReference>
<dbReference type="Proteomes" id="UP000681264">
    <property type="component" value="Segment"/>
</dbReference>
<keyword evidence="2" id="KW-0167">Capsid protein</keyword>
<evidence type="ECO:0000313" key="3">
    <source>
        <dbReference type="Proteomes" id="UP000681264"/>
    </source>
</evidence>